<dbReference type="InterPro" id="IPR009057">
    <property type="entry name" value="Homeodomain-like_sf"/>
</dbReference>
<feature type="domain" description="HTH myb-type" evidence="14">
    <location>
        <begin position="455"/>
        <end position="510"/>
    </location>
</feature>
<keyword evidence="1" id="KW-0597">Phosphoprotein</keyword>
<feature type="domain" description="HTH myb-type" evidence="14">
    <location>
        <begin position="511"/>
        <end position="562"/>
    </location>
</feature>
<evidence type="ECO:0000256" key="3">
    <source>
        <dbReference type="ARBA" id="ARBA00023015"/>
    </source>
</evidence>
<keyword evidence="3" id="KW-0805">Transcription regulation</keyword>
<feature type="domain" description="SANT" evidence="13">
    <location>
        <begin position="458"/>
        <end position="510"/>
    </location>
</feature>
<keyword evidence="4" id="KW-0238">DNA-binding</keyword>
<feature type="coiled-coil region" evidence="10">
    <location>
        <begin position="153"/>
        <end position="180"/>
    </location>
</feature>
<dbReference type="PANTHER" id="PTHR46621">
    <property type="entry name" value="SNRNA-ACTIVATING PROTEIN COMPLEX SUBUNIT 4"/>
    <property type="match status" value="1"/>
</dbReference>
<keyword evidence="6" id="KW-0539">Nucleus</keyword>
<dbReference type="GO" id="GO:0019185">
    <property type="term" value="C:snRNA-activating protein complex"/>
    <property type="evidence" value="ECO:0007669"/>
    <property type="project" value="TreeGrafter"/>
</dbReference>
<evidence type="ECO:0000256" key="8">
    <source>
        <dbReference type="ARBA" id="ARBA00071222"/>
    </source>
</evidence>
<feature type="domain" description="HTH myb-type" evidence="14">
    <location>
        <begin position="347"/>
        <end position="403"/>
    </location>
</feature>
<dbReference type="GO" id="GO:0042796">
    <property type="term" value="P:snRNA transcription by RNA polymerase III"/>
    <property type="evidence" value="ECO:0007669"/>
    <property type="project" value="TreeGrafter"/>
</dbReference>
<dbReference type="GO" id="GO:0000978">
    <property type="term" value="F:RNA polymerase II cis-regulatory region sequence-specific DNA binding"/>
    <property type="evidence" value="ECO:0007669"/>
    <property type="project" value="TreeGrafter"/>
</dbReference>
<sequence>MHEEGPHCHRQNHSRCFNMDSRELMTQRDRIKLQIEALERCLDTDGTANRIDMMLPSSSSDSEQSYDEGPEDSEQRLLGMEQLVAKRYQIQQEIEEIEGALDQDMSCVKMEFLSQDDENDTGSAVESQNGEDSDEFGLPENAETCLQLNLVYQEVLQEKLTELEHLLVENQEQQKELMTQVCGPDTPQASSSGLPPLKVFLGNFMKPYFKDRVTGLGPPANPETREKMNKGTRTYDEMKIKRWEGWQKTLLFSSVISDSMKRQLQPKLSKVEYLNEKMINADDVEKQILQKQINQIEREIEDISSMTEEQLMGSRHAYHDWEKIANIDFEGTRSAEDMRRFWENYLHPSINKSSWKEDEIEKLKGIVEKHNHCNWDQIAEELGTNRTAFMCLQTHQRYIHKGFKKKAWTKEEDQVLKELVEKMRIGNFIPYTQISYFIEGREAAQLIYRWTQVLDPNLRKGHWTKEEDEMLLKAVAKYGVRDWWKIRNDVPGRNDGQCRDRYLDCLSGDVKKGRWSQEEEAMLINLVEKYGAGRWSKIASEIPNRIDSQCLQKWKSMTRYRFGGLVTSNMGMQPAQKDHRNEKDVIKVSLCEVRNLLRWNQDMNPRHRIRRESQRKNSTNSKGDGPGQDGRPECIAMLNNELLLAITPWVGNLLVTLASRLRKHCQADIVRETAESLGLTSTPVFSLFLKILSIDAEGCKKVIEGRKMKESGISGKQVPAVTPSLKTKPPMATSHNRTVAQLLYEKRRQEYKKKKEDQKKTQLFMPYLMIPQSMVFTQPLLQVTQPPSTAADYISSVANSEEKAGAQQSQKRIRRPTEKALALKADSKVKASKKSPNHKKACLKNICPKARFLSCFTLPAFVATIPPCRKAKPPTFITSEDSEHEEETQPGKYGGLLRIDGEGAVAAEFSGISTRH</sequence>
<evidence type="ECO:0000259" key="12">
    <source>
        <dbReference type="PROSITE" id="PS50090"/>
    </source>
</evidence>
<organism evidence="15 16">
    <name type="scientific">Megalops atlanticus</name>
    <name type="common">Tarpon</name>
    <name type="synonym">Clupea gigantea</name>
    <dbReference type="NCBI Taxonomy" id="7932"/>
    <lineage>
        <taxon>Eukaryota</taxon>
        <taxon>Metazoa</taxon>
        <taxon>Chordata</taxon>
        <taxon>Craniata</taxon>
        <taxon>Vertebrata</taxon>
        <taxon>Euteleostomi</taxon>
        <taxon>Actinopterygii</taxon>
        <taxon>Neopterygii</taxon>
        <taxon>Teleostei</taxon>
        <taxon>Elopiformes</taxon>
        <taxon>Megalopidae</taxon>
        <taxon>Megalops</taxon>
    </lineage>
</organism>
<gene>
    <name evidence="15" type="ORF">MATL_G00068320</name>
</gene>
<dbReference type="PROSITE" id="PS50090">
    <property type="entry name" value="MYB_LIKE"/>
    <property type="match status" value="4"/>
</dbReference>
<accession>A0A9D3TGH0</accession>
<evidence type="ECO:0000256" key="5">
    <source>
        <dbReference type="ARBA" id="ARBA00023163"/>
    </source>
</evidence>
<evidence type="ECO:0000256" key="4">
    <source>
        <dbReference type="ARBA" id="ARBA00023125"/>
    </source>
</evidence>
<feature type="region of interest" description="Disordered" evidence="11">
    <location>
        <begin position="116"/>
        <end position="138"/>
    </location>
</feature>
<feature type="domain" description="Myb-like" evidence="12">
    <location>
        <begin position="455"/>
        <end position="506"/>
    </location>
</feature>
<dbReference type="FunFam" id="1.10.10.60:FF:000314">
    <property type="entry name" value="Small nuclear RNA-activating complex, polypeptide 4"/>
    <property type="match status" value="1"/>
</dbReference>
<evidence type="ECO:0000256" key="7">
    <source>
        <dbReference type="ARBA" id="ARBA00025193"/>
    </source>
</evidence>
<dbReference type="PROSITE" id="PS51293">
    <property type="entry name" value="SANT"/>
    <property type="match status" value="1"/>
</dbReference>
<comment type="function">
    <text evidence="7">Part of the SNAPc complex required for the transcription of both RNA polymerase II and III small-nuclear RNA genes. Binds to the proximal sequence element (PSE), a non-TATA-box basal promoter element common to these 2 types of genes. Recruits TBP and BRF2 to the U6 snRNA TATA box.</text>
</comment>
<dbReference type="Pfam" id="PF13921">
    <property type="entry name" value="Myb_DNA-bind_6"/>
    <property type="match status" value="1"/>
</dbReference>
<evidence type="ECO:0000313" key="15">
    <source>
        <dbReference type="EMBL" id="KAG7481587.1"/>
    </source>
</evidence>
<dbReference type="InterPro" id="IPR017930">
    <property type="entry name" value="Myb_dom"/>
</dbReference>
<feature type="domain" description="Myb-like" evidence="12">
    <location>
        <begin position="507"/>
        <end position="558"/>
    </location>
</feature>
<dbReference type="Pfam" id="PF00249">
    <property type="entry name" value="Myb_DNA-binding"/>
    <property type="match status" value="2"/>
</dbReference>
<evidence type="ECO:0000256" key="2">
    <source>
        <dbReference type="ARBA" id="ARBA00022737"/>
    </source>
</evidence>
<dbReference type="Proteomes" id="UP001046870">
    <property type="component" value="Chromosome 4"/>
</dbReference>
<protein>
    <recommendedName>
        <fullName evidence="8">snRNA-activating protein complex subunit 4</fullName>
    </recommendedName>
    <alternativeName>
        <fullName evidence="9">snRNA-activating protein complex 190 kDa subunit</fullName>
    </alternativeName>
</protein>
<comment type="caution">
    <text evidence="15">The sequence shown here is derived from an EMBL/GenBank/DDBJ whole genome shotgun (WGS) entry which is preliminary data.</text>
</comment>
<feature type="region of interest" description="Disordered" evidence="11">
    <location>
        <begin position="604"/>
        <end position="632"/>
    </location>
</feature>
<proteinExistence type="predicted"/>
<dbReference type="AlphaFoldDB" id="A0A9D3TGH0"/>
<feature type="coiled-coil region" evidence="10">
    <location>
        <begin position="279"/>
        <end position="309"/>
    </location>
</feature>
<feature type="region of interest" description="Disordered" evidence="11">
    <location>
        <begin position="49"/>
        <end position="73"/>
    </location>
</feature>
<dbReference type="GO" id="GO:0042795">
    <property type="term" value="P:snRNA transcription by RNA polymerase II"/>
    <property type="evidence" value="ECO:0007669"/>
    <property type="project" value="TreeGrafter"/>
</dbReference>
<keyword evidence="16" id="KW-1185">Reference proteome</keyword>
<dbReference type="GO" id="GO:0001006">
    <property type="term" value="F:RNA polymerase III type 3 promoter sequence-specific DNA binding"/>
    <property type="evidence" value="ECO:0007669"/>
    <property type="project" value="TreeGrafter"/>
</dbReference>
<evidence type="ECO:0000259" key="14">
    <source>
        <dbReference type="PROSITE" id="PS51294"/>
    </source>
</evidence>
<feature type="region of interest" description="Disordered" evidence="11">
    <location>
        <begin position="714"/>
        <end position="733"/>
    </location>
</feature>
<dbReference type="OrthoDB" id="2143914at2759"/>
<dbReference type="FunFam" id="1.10.10.60:FF:000016">
    <property type="entry name" value="Transcriptional activator Myb isoform A"/>
    <property type="match status" value="1"/>
</dbReference>
<keyword evidence="5" id="KW-0804">Transcription</keyword>
<dbReference type="InterPro" id="IPR001005">
    <property type="entry name" value="SANT/Myb"/>
</dbReference>
<feature type="domain" description="Myb-like" evidence="12">
    <location>
        <begin position="400"/>
        <end position="454"/>
    </location>
</feature>
<keyword evidence="2" id="KW-0677">Repeat</keyword>
<dbReference type="PANTHER" id="PTHR46621:SF1">
    <property type="entry name" value="SNRNA-ACTIVATING PROTEIN COMPLEX SUBUNIT 4"/>
    <property type="match status" value="1"/>
</dbReference>
<evidence type="ECO:0000259" key="13">
    <source>
        <dbReference type="PROSITE" id="PS51293"/>
    </source>
</evidence>
<evidence type="ECO:0000256" key="10">
    <source>
        <dbReference type="SAM" id="Coils"/>
    </source>
</evidence>
<evidence type="ECO:0000256" key="9">
    <source>
        <dbReference type="ARBA" id="ARBA00079701"/>
    </source>
</evidence>
<name>A0A9D3TGH0_MEGAT</name>
<dbReference type="CDD" id="cd00167">
    <property type="entry name" value="SANT"/>
    <property type="match status" value="3"/>
</dbReference>
<reference evidence="15" key="1">
    <citation type="submission" date="2021-01" db="EMBL/GenBank/DDBJ databases">
        <authorList>
            <person name="Zahm M."/>
            <person name="Roques C."/>
            <person name="Cabau C."/>
            <person name="Klopp C."/>
            <person name="Donnadieu C."/>
            <person name="Jouanno E."/>
            <person name="Lampietro C."/>
            <person name="Louis A."/>
            <person name="Herpin A."/>
            <person name="Echchiki A."/>
            <person name="Berthelot C."/>
            <person name="Parey E."/>
            <person name="Roest-Crollius H."/>
            <person name="Braasch I."/>
            <person name="Postlethwait J."/>
            <person name="Bobe J."/>
            <person name="Montfort J."/>
            <person name="Bouchez O."/>
            <person name="Begum T."/>
            <person name="Mejri S."/>
            <person name="Adams A."/>
            <person name="Chen W.-J."/>
            <person name="Guiguen Y."/>
        </authorList>
    </citation>
    <scope>NUCLEOTIDE SEQUENCE</scope>
    <source>
        <strain evidence="15">YG-15Mar2019-1</strain>
        <tissue evidence="15">Brain</tissue>
    </source>
</reference>
<dbReference type="InterPro" id="IPR017884">
    <property type="entry name" value="SANT_dom"/>
</dbReference>
<feature type="region of interest" description="Disordered" evidence="11">
    <location>
        <begin position="876"/>
        <end position="897"/>
    </location>
</feature>
<dbReference type="PROSITE" id="PS51294">
    <property type="entry name" value="HTH_MYB"/>
    <property type="match status" value="3"/>
</dbReference>
<evidence type="ECO:0000256" key="1">
    <source>
        <dbReference type="ARBA" id="ARBA00022553"/>
    </source>
</evidence>
<dbReference type="SMART" id="SM00717">
    <property type="entry name" value="SANT"/>
    <property type="match status" value="5"/>
</dbReference>
<evidence type="ECO:0000313" key="16">
    <source>
        <dbReference type="Proteomes" id="UP001046870"/>
    </source>
</evidence>
<dbReference type="InterPro" id="IPR051575">
    <property type="entry name" value="Myb-like_DNA-bd"/>
</dbReference>
<dbReference type="EMBL" id="JAFDVH010000004">
    <property type="protein sequence ID" value="KAG7481587.1"/>
    <property type="molecule type" value="Genomic_DNA"/>
</dbReference>
<evidence type="ECO:0000256" key="6">
    <source>
        <dbReference type="ARBA" id="ARBA00023242"/>
    </source>
</evidence>
<dbReference type="SUPFAM" id="SSF46689">
    <property type="entry name" value="Homeodomain-like"/>
    <property type="match status" value="3"/>
</dbReference>
<dbReference type="FunFam" id="1.10.10.60:FF:000321">
    <property type="entry name" value="Small nuclear RNA-activating complex, polypeptide 4"/>
    <property type="match status" value="1"/>
</dbReference>
<dbReference type="Gene3D" id="1.10.10.60">
    <property type="entry name" value="Homeodomain-like"/>
    <property type="match status" value="4"/>
</dbReference>
<feature type="domain" description="Myb-like" evidence="12">
    <location>
        <begin position="347"/>
        <end position="399"/>
    </location>
</feature>
<keyword evidence="10" id="KW-0175">Coiled coil</keyword>
<evidence type="ECO:0000256" key="11">
    <source>
        <dbReference type="SAM" id="MobiDB-lite"/>
    </source>
</evidence>